<sequence>MATVLMGSKQADKNPTLKSFMLTGKYASHETINELINQMYRESLTTLLTEIKNNAEHYAVIVDETRDCSGHEQLSLTVRWVSADYVVHEDFIGMYDCPKTDALSITLTIKDMLLRCGLDIGDMRGQTYDGASVLQGQMSGVAKRFKDINAKAISMHCTNHSLNLILQEAASKCNMVRGAFSLVHDIHEVINNSPKRLAIFNTIRDAAAAASPTVSGLTPLCPTRWTARGNSVLGDRPTSGFGSTVNSLSLASIVLQDDSLNVRSSFDAEISDLEHTVSEPPLPSACSSPVRMQESPFPTSSSSQECLVDLIQPVGRHKQVKRKRDSSSGLLVYLENSDDREEKLQERLQEQGQAMLKEQGQAMLQEVHAANAEFLRVFNRIEQNSHSMLGLVDRIVKVMEANNKS</sequence>
<evidence type="ECO:0000313" key="3">
    <source>
        <dbReference type="EMBL" id="KAF3844258.1"/>
    </source>
</evidence>
<reference evidence="3 4" key="1">
    <citation type="submission" date="2020-03" db="EMBL/GenBank/DDBJ databases">
        <title>Dissostichus mawsoni Genome sequencing and assembly.</title>
        <authorList>
            <person name="Park H."/>
        </authorList>
    </citation>
    <scope>NUCLEOTIDE SEQUENCE [LARGE SCALE GENOMIC DNA]</scope>
    <source>
        <strain evidence="3">DM0001</strain>
        <tissue evidence="3">Muscle</tissue>
    </source>
</reference>
<dbReference type="OrthoDB" id="691673at2759"/>
<feature type="region of interest" description="Disordered" evidence="1">
    <location>
        <begin position="277"/>
        <end position="302"/>
    </location>
</feature>
<proteinExistence type="predicted"/>
<accession>A0A7J5Y7D7</accession>
<dbReference type="PANTHER" id="PTHR45749:SF21">
    <property type="entry name" value="DUF4371 DOMAIN-CONTAINING PROTEIN"/>
    <property type="match status" value="1"/>
</dbReference>
<dbReference type="EMBL" id="JAAKFY010000016">
    <property type="protein sequence ID" value="KAF3844258.1"/>
    <property type="molecule type" value="Genomic_DNA"/>
</dbReference>
<evidence type="ECO:0000256" key="1">
    <source>
        <dbReference type="SAM" id="MobiDB-lite"/>
    </source>
</evidence>
<protein>
    <recommendedName>
        <fullName evidence="2">DUF4371 domain-containing protein</fullName>
    </recommendedName>
</protein>
<evidence type="ECO:0000259" key="2">
    <source>
        <dbReference type="Pfam" id="PF14291"/>
    </source>
</evidence>
<name>A0A7J5Y7D7_DISMA</name>
<dbReference type="PANTHER" id="PTHR45749">
    <property type="match status" value="1"/>
</dbReference>
<dbReference type="Pfam" id="PF14291">
    <property type="entry name" value="DUF4371"/>
    <property type="match status" value="1"/>
</dbReference>
<dbReference type="SUPFAM" id="SSF53098">
    <property type="entry name" value="Ribonuclease H-like"/>
    <property type="match status" value="1"/>
</dbReference>
<feature type="domain" description="DUF4371" evidence="2">
    <location>
        <begin position="30"/>
        <end position="140"/>
    </location>
</feature>
<comment type="caution">
    <text evidence="3">The sequence shown here is derived from an EMBL/GenBank/DDBJ whole genome shotgun (WGS) entry which is preliminary data.</text>
</comment>
<organism evidence="3 4">
    <name type="scientific">Dissostichus mawsoni</name>
    <name type="common">Antarctic cod</name>
    <dbReference type="NCBI Taxonomy" id="36200"/>
    <lineage>
        <taxon>Eukaryota</taxon>
        <taxon>Metazoa</taxon>
        <taxon>Chordata</taxon>
        <taxon>Craniata</taxon>
        <taxon>Vertebrata</taxon>
        <taxon>Euteleostomi</taxon>
        <taxon>Actinopterygii</taxon>
        <taxon>Neopterygii</taxon>
        <taxon>Teleostei</taxon>
        <taxon>Neoteleostei</taxon>
        <taxon>Acanthomorphata</taxon>
        <taxon>Eupercaria</taxon>
        <taxon>Perciformes</taxon>
        <taxon>Notothenioidei</taxon>
        <taxon>Nototheniidae</taxon>
        <taxon>Dissostichus</taxon>
    </lineage>
</organism>
<keyword evidence="4" id="KW-1185">Reference proteome</keyword>
<dbReference type="Proteomes" id="UP000518266">
    <property type="component" value="Unassembled WGS sequence"/>
</dbReference>
<gene>
    <name evidence="3" type="ORF">F7725_013599</name>
</gene>
<dbReference type="AlphaFoldDB" id="A0A7J5Y7D7"/>
<dbReference type="InterPro" id="IPR012337">
    <property type="entry name" value="RNaseH-like_sf"/>
</dbReference>
<dbReference type="InterPro" id="IPR025398">
    <property type="entry name" value="DUF4371"/>
</dbReference>
<evidence type="ECO:0000313" key="4">
    <source>
        <dbReference type="Proteomes" id="UP000518266"/>
    </source>
</evidence>